<dbReference type="PANTHER" id="PTHR43648">
    <property type="entry name" value="ELECTRON TRANSFER FLAVOPROTEIN BETA SUBUNIT LYSINE METHYLTRANSFERASE"/>
    <property type="match status" value="1"/>
</dbReference>
<dbReference type="AlphaFoldDB" id="A0A0F6YM51"/>
<organism evidence="10 11">
    <name type="scientific">Sandaracinus amylolyticus</name>
    <dbReference type="NCBI Taxonomy" id="927083"/>
    <lineage>
        <taxon>Bacteria</taxon>
        <taxon>Pseudomonadati</taxon>
        <taxon>Myxococcota</taxon>
        <taxon>Polyangia</taxon>
        <taxon>Polyangiales</taxon>
        <taxon>Sandaracinaceae</taxon>
        <taxon>Sandaracinus</taxon>
    </lineage>
</organism>
<evidence type="ECO:0000313" key="10">
    <source>
        <dbReference type="EMBL" id="AKF09035.1"/>
    </source>
</evidence>
<gene>
    <name evidence="8" type="primary">prmA</name>
    <name evidence="10" type="ORF">DB32_006184</name>
</gene>
<dbReference type="EC" id="2.1.1.-" evidence="8"/>
<reference evidence="10 11" key="1">
    <citation type="submission" date="2015-03" db="EMBL/GenBank/DDBJ databases">
        <title>Genome assembly of Sandaracinus amylolyticus DSM 53668.</title>
        <authorList>
            <person name="Sharma G."/>
            <person name="Subramanian S."/>
        </authorList>
    </citation>
    <scope>NUCLEOTIDE SEQUENCE [LARGE SCALE GENOMIC DNA]</scope>
    <source>
        <strain evidence="10 11">DSM 53668</strain>
    </source>
</reference>
<dbReference type="HAMAP" id="MF_00735">
    <property type="entry name" value="Methyltr_PrmA"/>
    <property type="match status" value="1"/>
</dbReference>
<evidence type="ECO:0000313" key="11">
    <source>
        <dbReference type="Proteomes" id="UP000034883"/>
    </source>
</evidence>
<evidence type="ECO:0000256" key="7">
    <source>
        <dbReference type="ARBA" id="ARBA00022691"/>
    </source>
</evidence>
<accession>A0A0F6YM51</accession>
<dbReference type="NCBIfam" id="TIGR00406">
    <property type="entry name" value="prmA"/>
    <property type="match status" value="1"/>
</dbReference>
<dbReference type="InterPro" id="IPR050078">
    <property type="entry name" value="Ribosomal_L11_MeTrfase_PrmA"/>
</dbReference>
<evidence type="ECO:0000256" key="3">
    <source>
        <dbReference type="ARBA" id="ARBA00009741"/>
    </source>
</evidence>
<dbReference type="Gene3D" id="3.40.50.150">
    <property type="entry name" value="Vaccinia Virus protein VP39"/>
    <property type="match status" value="1"/>
</dbReference>
<keyword evidence="10" id="KW-0689">Ribosomal protein</keyword>
<dbReference type="GO" id="GO:0003677">
    <property type="term" value="F:DNA binding"/>
    <property type="evidence" value="ECO:0007669"/>
    <property type="project" value="InterPro"/>
</dbReference>
<dbReference type="GO" id="GO:0005840">
    <property type="term" value="C:ribosome"/>
    <property type="evidence" value="ECO:0007669"/>
    <property type="project" value="UniProtKB-KW"/>
</dbReference>
<dbReference type="Proteomes" id="UP000034883">
    <property type="component" value="Chromosome"/>
</dbReference>
<dbReference type="GO" id="GO:0030527">
    <property type="term" value="F:structural constituent of chromatin"/>
    <property type="evidence" value="ECO:0007669"/>
    <property type="project" value="InterPro"/>
</dbReference>
<feature type="compositionally biased region" description="Basic residues" evidence="9">
    <location>
        <begin position="468"/>
        <end position="576"/>
    </location>
</feature>
<feature type="binding site" evidence="8">
    <location>
        <position position="161"/>
    </location>
    <ligand>
        <name>S-adenosyl-L-methionine</name>
        <dbReference type="ChEBI" id="CHEBI:59789"/>
    </ligand>
</feature>
<dbReference type="InterPro" id="IPR004498">
    <property type="entry name" value="Ribosomal_PrmA_MeTrfase"/>
</dbReference>
<dbReference type="CDD" id="cd02440">
    <property type="entry name" value="AdoMet_MTases"/>
    <property type="match status" value="1"/>
</dbReference>
<keyword evidence="6 8" id="KW-0808">Transferase</keyword>
<dbReference type="GO" id="GO:0005737">
    <property type="term" value="C:cytoplasm"/>
    <property type="evidence" value="ECO:0007669"/>
    <property type="project" value="UniProtKB-SubCell"/>
</dbReference>
<comment type="function">
    <text evidence="8">Methylates ribosomal protein L11.</text>
</comment>
<feature type="compositionally biased region" description="Acidic residues" evidence="9">
    <location>
        <begin position="385"/>
        <end position="402"/>
    </location>
</feature>
<feature type="region of interest" description="Disordered" evidence="9">
    <location>
        <begin position="440"/>
        <end position="576"/>
    </location>
</feature>
<comment type="function">
    <text evidence="1">Might have a role in establishing the nucleoid structure of elementary bodies.</text>
</comment>
<evidence type="ECO:0000256" key="1">
    <source>
        <dbReference type="ARBA" id="ARBA00002344"/>
    </source>
</evidence>
<evidence type="ECO:0000256" key="8">
    <source>
        <dbReference type="HAMAP-Rule" id="MF_00735"/>
    </source>
</evidence>
<feature type="compositionally biased region" description="Low complexity" evidence="9">
    <location>
        <begin position="455"/>
        <end position="467"/>
    </location>
</feature>
<feature type="binding site" evidence="8">
    <location>
        <position position="140"/>
    </location>
    <ligand>
        <name>S-adenosyl-L-methionine</name>
        <dbReference type="ChEBI" id="CHEBI:59789"/>
    </ligand>
</feature>
<proteinExistence type="inferred from homology"/>
<feature type="binding site" evidence="8">
    <location>
        <position position="225"/>
    </location>
    <ligand>
        <name>S-adenosyl-L-methionine</name>
        <dbReference type="ChEBI" id="CHEBI:59789"/>
    </ligand>
</feature>
<keyword evidence="4 8" id="KW-0963">Cytoplasm</keyword>
<dbReference type="EMBL" id="CP011125">
    <property type="protein sequence ID" value="AKF09035.1"/>
    <property type="molecule type" value="Genomic_DNA"/>
</dbReference>
<sequence length="576" mass="61007">MDESTPRYPTVHVEVPENDVDEASAMLWELGASGVEERDASTLDKPVEGGALLVAHFDDEDEARIATEALIGEERGWSARIEHIVGDEWKHRWREFFKPTRIGNRLVIRPSWEQVDAREGDVVLTLDPGQAFGTGTHETTRLVLAELEWWVRGGEHVLDVGCGSGILSIGALLLGAADAVAIDNDELAIDATNENAEANGVADRVKASTTPIEQIEGRWGLVVANIEARVLLPMAEALMARVAPGGMLVLSGLLLQDEDEIRRAYAAMEPVARRQERDWIALTFRAPEARARERSDDVQDANGHGSQAQGATTAEIDELAEAETVVDELSQETRIDDAAEEAAMLAEEQRAEQERDEAMYAAGRDGFDDLETYGAGDDAVSAESASDDDDDEDDDETMEVEEHETQVLEAGAAVLLASEPASSADGSVALLAPTEVDESVPLEGEVEAGEAQPVAKTASAKTASAKKAAAKKAPAKKSAAKKAPAKKAATKKAGSKKAAAKKAAAKKAPAKKAAAKKAPAKKAGAKKSAAKKAGSKKASAKKASAKRAPAKKTAKKAPAKKTAAKKTAAKKKSRRG</sequence>
<feature type="region of interest" description="Disordered" evidence="9">
    <location>
        <begin position="290"/>
        <end position="313"/>
    </location>
</feature>
<comment type="similarity">
    <text evidence="2">Belongs to the histone H1/H5 family. HCT subfamily.</text>
</comment>
<dbReference type="Pfam" id="PF06325">
    <property type="entry name" value="PrmA"/>
    <property type="match status" value="1"/>
</dbReference>
<feature type="region of interest" description="Disordered" evidence="9">
    <location>
        <begin position="379"/>
        <end position="405"/>
    </location>
</feature>
<name>A0A0F6YM51_9BACT</name>
<evidence type="ECO:0000256" key="6">
    <source>
        <dbReference type="ARBA" id="ARBA00022679"/>
    </source>
</evidence>
<protein>
    <recommendedName>
        <fullName evidence="8">Ribosomal protein L11 methyltransferase</fullName>
        <shortName evidence="8">L11 Mtase</shortName>
        <ecNumber evidence="8">2.1.1.-</ecNumber>
    </recommendedName>
</protein>
<dbReference type="SUPFAM" id="SSF53335">
    <property type="entry name" value="S-adenosyl-L-methionine-dependent methyltransferases"/>
    <property type="match status" value="1"/>
</dbReference>
<dbReference type="GO" id="GO:0030261">
    <property type="term" value="P:chromosome condensation"/>
    <property type="evidence" value="ECO:0007669"/>
    <property type="project" value="InterPro"/>
</dbReference>
<comment type="catalytic activity">
    <reaction evidence="8">
        <text>L-lysyl-[protein] + 3 S-adenosyl-L-methionine = N(6),N(6),N(6)-trimethyl-L-lysyl-[protein] + 3 S-adenosyl-L-homocysteine + 3 H(+)</text>
        <dbReference type="Rhea" id="RHEA:54192"/>
        <dbReference type="Rhea" id="RHEA-COMP:9752"/>
        <dbReference type="Rhea" id="RHEA-COMP:13826"/>
        <dbReference type="ChEBI" id="CHEBI:15378"/>
        <dbReference type="ChEBI" id="CHEBI:29969"/>
        <dbReference type="ChEBI" id="CHEBI:57856"/>
        <dbReference type="ChEBI" id="CHEBI:59789"/>
        <dbReference type="ChEBI" id="CHEBI:61961"/>
    </reaction>
</comment>
<dbReference type="GO" id="GO:0016279">
    <property type="term" value="F:protein-lysine N-methyltransferase activity"/>
    <property type="evidence" value="ECO:0007669"/>
    <property type="project" value="RHEA"/>
</dbReference>
<comment type="similarity">
    <text evidence="3 8">Belongs to the methyltransferase superfamily. PrmA family.</text>
</comment>
<dbReference type="PANTHER" id="PTHR43648:SF1">
    <property type="entry name" value="ELECTRON TRANSFER FLAVOPROTEIN BETA SUBUNIT LYSINE METHYLTRANSFERASE"/>
    <property type="match status" value="1"/>
</dbReference>
<dbReference type="RefSeq" id="WP_053236125.1">
    <property type="nucleotide sequence ID" value="NZ_CP011125.1"/>
</dbReference>
<keyword evidence="7 8" id="KW-0949">S-adenosyl-L-methionine</keyword>
<feature type="binding site" evidence="8">
    <location>
        <position position="183"/>
    </location>
    <ligand>
        <name>S-adenosyl-L-methionine</name>
        <dbReference type="ChEBI" id="CHEBI:59789"/>
    </ligand>
</feature>
<evidence type="ECO:0000256" key="9">
    <source>
        <dbReference type="SAM" id="MobiDB-lite"/>
    </source>
</evidence>
<dbReference type="OrthoDB" id="9785995at2"/>
<keyword evidence="5 8" id="KW-0489">Methyltransferase</keyword>
<dbReference type="InterPro" id="IPR029063">
    <property type="entry name" value="SAM-dependent_MTases_sf"/>
</dbReference>
<keyword evidence="11" id="KW-1185">Reference proteome</keyword>
<dbReference type="GO" id="GO:0032259">
    <property type="term" value="P:methylation"/>
    <property type="evidence" value="ECO:0007669"/>
    <property type="project" value="UniProtKB-KW"/>
</dbReference>
<dbReference type="Pfam" id="PF07382">
    <property type="entry name" value="HC2"/>
    <property type="match status" value="1"/>
</dbReference>
<evidence type="ECO:0000256" key="2">
    <source>
        <dbReference type="ARBA" id="ARBA00008424"/>
    </source>
</evidence>
<keyword evidence="10" id="KW-0687">Ribonucleoprotein</keyword>
<dbReference type="KEGG" id="samy:DB32_006184"/>
<dbReference type="STRING" id="927083.DB32_006184"/>
<comment type="subcellular location">
    <subcellularLocation>
        <location evidence="8">Cytoplasm</location>
    </subcellularLocation>
</comment>
<evidence type="ECO:0000256" key="4">
    <source>
        <dbReference type="ARBA" id="ARBA00022490"/>
    </source>
</evidence>
<evidence type="ECO:0000256" key="5">
    <source>
        <dbReference type="ARBA" id="ARBA00022603"/>
    </source>
</evidence>
<dbReference type="InterPro" id="IPR009970">
    <property type="entry name" value="HC2"/>
</dbReference>